<gene>
    <name evidence="1" type="ORF">MGAL_10B052099</name>
</gene>
<keyword evidence="2" id="KW-1185">Reference proteome</keyword>
<dbReference type="AlphaFoldDB" id="A0A8B6GMH9"/>
<dbReference type="EMBL" id="UYJE01008710">
    <property type="protein sequence ID" value="VDI66440.1"/>
    <property type="molecule type" value="Genomic_DNA"/>
</dbReference>
<evidence type="ECO:0000313" key="1">
    <source>
        <dbReference type="EMBL" id="VDI66440.1"/>
    </source>
</evidence>
<sequence length="215" mass="24911">MENLVSSSMTDISKQIYQFLCDEVVGSEKVVKYRRLFFKTYEYTQNNCLSLSKHLITSGSTAERLGLPGSDLDIMLVSKEHIVYEPKLQPEEISAGNNILSLTIDYNNAQPGFVLLKIDNRRTSRNMVDTCTFLDTFVACLGRLTYWVFHRYIPNYFIPHHNIIERQLTHQTWDELLALMVSLRFIKICNQMKLEAALQPSHSGYPDFDKAVIRY</sequence>
<organism evidence="1 2">
    <name type="scientific">Mytilus galloprovincialis</name>
    <name type="common">Mediterranean mussel</name>
    <dbReference type="NCBI Taxonomy" id="29158"/>
    <lineage>
        <taxon>Eukaryota</taxon>
        <taxon>Metazoa</taxon>
        <taxon>Spiralia</taxon>
        <taxon>Lophotrochozoa</taxon>
        <taxon>Mollusca</taxon>
        <taxon>Bivalvia</taxon>
        <taxon>Autobranchia</taxon>
        <taxon>Pteriomorphia</taxon>
        <taxon>Mytilida</taxon>
        <taxon>Mytiloidea</taxon>
        <taxon>Mytilidae</taxon>
        <taxon>Mytilinae</taxon>
        <taxon>Mytilus</taxon>
    </lineage>
</organism>
<dbReference type="Proteomes" id="UP000596742">
    <property type="component" value="Unassembled WGS sequence"/>
</dbReference>
<dbReference type="InterPro" id="IPR043519">
    <property type="entry name" value="NT_sf"/>
</dbReference>
<reference evidence="1" key="1">
    <citation type="submission" date="2018-11" db="EMBL/GenBank/DDBJ databases">
        <authorList>
            <person name="Alioto T."/>
            <person name="Alioto T."/>
        </authorList>
    </citation>
    <scope>NUCLEOTIDE SEQUENCE</scope>
</reference>
<proteinExistence type="predicted"/>
<dbReference type="OrthoDB" id="10474054at2759"/>
<evidence type="ECO:0000313" key="2">
    <source>
        <dbReference type="Proteomes" id="UP000596742"/>
    </source>
</evidence>
<name>A0A8B6GMH9_MYTGA</name>
<dbReference type="SUPFAM" id="SSF81301">
    <property type="entry name" value="Nucleotidyltransferase"/>
    <property type="match status" value="1"/>
</dbReference>
<comment type="caution">
    <text evidence="1">The sequence shown here is derived from an EMBL/GenBank/DDBJ whole genome shotgun (WGS) entry which is preliminary data.</text>
</comment>
<protein>
    <submittedName>
        <fullName evidence="1">Uncharacterized protein</fullName>
    </submittedName>
</protein>
<accession>A0A8B6GMH9</accession>